<reference evidence="1 2" key="2">
    <citation type="submission" date="2021-10" db="EMBL/GenBank/DDBJ databases">
        <authorList>
            <person name="Piombo E."/>
        </authorList>
    </citation>
    <scope>NUCLEOTIDE SEQUENCE [LARGE SCALE GENOMIC DNA]</scope>
</reference>
<evidence type="ECO:0000313" key="1">
    <source>
        <dbReference type="EMBL" id="CAH0048204.1"/>
    </source>
</evidence>
<dbReference type="Pfam" id="PF12311">
    <property type="entry name" value="DUF3632"/>
    <property type="match status" value="1"/>
</dbReference>
<dbReference type="InterPro" id="IPR053204">
    <property type="entry name" value="Oxopyrrolidines_Biosynth-assoc"/>
</dbReference>
<name>A0A9P0EG69_9HYPO</name>
<dbReference type="PANTHER" id="PTHR38797">
    <property type="entry name" value="NUCLEAR PORE COMPLEX PROTEIN NUP85-RELATED"/>
    <property type="match status" value="1"/>
</dbReference>
<dbReference type="OrthoDB" id="5133275at2759"/>
<dbReference type="Proteomes" id="UP000775872">
    <property type="component" value="Unassembled WGS sequence"/>
</dbReference>
<dbReference type="InterPro" id="IPR022085">
    <property type="entry name" value="OpdG"/>
</dbReference>
<protein>
    <submittedName>
        <fullName evidence="1">Uncharacterized protein</fullName>
    </submittedName>
</protein>
<dbReference type="EMBL" id="CABFOC020000035">
    <property type="protein sequence ID" value="CAH0048204.1"/>
    <property type="molecule type" value="Genomic_DNA"/>
</dbReference>
<evidence type="ECO:0000313" key="2">
    <source>
        <dbReference type="Proteomes" id="UP000775872"/>
    </source>
</evidence>
<comment type="caution">
    <text evidence="1">The sequence shown here is derived from an EMBL/GenBank/DDBJ whole genome shotgun (WGS) entry which is preliminary data.</text>
</comment>
<proteinExistence type="predicted"/>
<organism evidence="1 2">
    <name type="scientific">Clonostachys solani</name>
    <dbReference type="NCBI Taxonomy" id="160281"/>
    <lineage>
        <taxon>Eukaryota</taxon>
        <taxon>Fungi</taxon>
        <taxon>Dikarya</taxon>
        <taxon>Ascomycota</taxon>
        <taxon>Pezizomycotina</taxon>
        <taxon>Sordariomycetes</taxon>
        <taxon>Hypocreomycetidae</taxon>
        <taxon>Hypocreales</taxon>
        <taxon>Bionectriaceae</taxon>
        <taxon>Clonostachys</taxon>
    </lineage>
</organism>
<dbReference type="PANTHER" id="PTHR38797:SF6">
    <property type="match status" value="1"/>
</dbReference>
<gene>
    <name evidence="1" type="ORF">CSOL1703_00000147</name>
</gene>
<dbReference type="AlphaFoldDB" id="A0A9P0EG69"/>
<reference evidence="2" key="1">
    <citation type="submission" date="2019-06" db="EMBL/GenBank/DDBJ databases">
        <authorList>
            <person name="Broberg M."/>
        </authorList>
    </citation>
    <scope>NUCLEOTIDE SEQUENCE [LARGE SCALE GENOMIC DNA]</scope>
</reference>
<keyword evidence="2" id="KW-1185">Reference proteome</keyword>
<sequence>MVTQDDFPTASAVDEIVSLTRVASVEAAADALYAHADLVSAILVALAKRIPHDQQSKLVDFTVRLGNTTVPDPTGEGVLFLRDGVDMIPFWSGMPRFSINLAEEWLKGPGIDPEETLKNLDWGNLVAFYAQLSEAKFWRLFEQTGWNHGHLTQLFEEDVIRQDVVVACMWLIHAPKKIWTDIQRRRKHLKEIFELDLWSRWKKYLQDYQQKLVDDGSDEELQSLISGSLDSMNTTEAELGK</sequence>
<accession>A0A9P0EG69</accession>